<sequence length="63" mass="7084">MSDPKSNPLWNPSLLSSPPHQGHHSTLYPGLTDHTQEWLSPLSTRNRMGYSPLPSRGKTFQTL</sequence>
<organism evidence="2">
    <name type="scientific">gut metagenome</name>
    <dbReference type="NCBI Taxonomy" id="749906"/>
    <lineage>
        <taxon>unclassified sequences</taxon>
        <taxon>metagenomes</taxon>
        <taxon>organismal metagenomes</taxon>
    </lineage>
</organism>
<reference evidence="2" key="1">
    <citation type="journal article" date="2012" name="PLoS ONE">
        <title>Gene sets for utilization of primary and secondary nutrition supplies in the distal gut of endangered iberian lynx.</title>
        <authorList>
            <person name="Alcaide M."/>
            <person name="Messina E."/>
            <person name="Richter M."/>
            <person name="Bargiela R."/>
            <person name="Peplies J."/>
            <person name="Huws S.A."/>
            <person name="Newbold C.J."/>
            <person name="Golyshin P.N."/>
            <person name="Simon M.A."/>
            <person name="Lopez G."/>
            <person name="Yakimov M.M."/>
            <person name="Ferrer M."/>
        </authorList>
    </citation>
    <scope>NUCLEOTIDE SEQUENCE</scope>
</reference>
<protein>
    <submittedName>
        <fullName evidence="2">Uncharacterized protein</fullName>
    </submittedName>
</protein>
<dbReference type="EMBL" id="AMCI01003210">
    <property type="protein sequence ID" value="EJX00816.1"/>
    <property type="molecule type" value="Genomic_DNA"/>
</dbReference>
<feature type="region of interest" description="Disordered" evidence="1">
    <location>
        <begin position="1"/>
        <end position="63"/>
    </location>
</feature>
<feature type="compositionally biased region" description="Polar residues" evidence="1">
    <location>
        <begin position="37"/>
        <end position="46"/>
    </location>
</feature>
<evidence type="ECO:0000256" key="1">
    <source>
        <dbReference type="SAM" id="MobiDB-lite"/>
    </source>
</evidence>
<dbReference type="AlphaFoldDB" id="J9CL57"/>
<name>J9CL57_9ZZZZ</name>
<proteinExistence type="predicted"/>
<evidence type="ECO:0000313" key="2">
    <source>
        <dbReference type="EMBL" id="EJX00816.1"/>
    </source>
</evidence>
<gene>
    <name evidence="2" type="ORF">EVA_11078</name>
</gene>
<feature type="compositionally biased region" description="Low complexity" evidence="1">
    <location>
        <begin position="1"/>
        <end position="19"/>
    </location>
</feature>
<accession>J9CL57</accession>
<comment type="caution">
    <text evidence="2">The sequence shown here is derived from an EMBL/GenBank/DDBJ whole genome shotgun (WGS) entry which is preliminary data.</text>
</comment>